<reference evidence="2 3" key="1">
    <citation type="submission" date="2019-07" db="EMBL/GenBank/DDBJ databases">
        <title>Genomics analysis of Aphanomyces spp. identifies a new class of oomycete effector associated with host adaptation.</title>
        <authorList>
            <person name="Gaulin E."/>
        </authorList>
    </citation>
    <scope>NUCLEOTIDE SEQUENCE [LARGE SCALE GENOMIC DNA]</scope>
    <source>
        <strain evidence="2 3">ATCC 201684</strain>
    </source>
</reference>
<evidence type="ECO:0000256" key="1">
    <source>
        <dbReference type="SAM" id="Coils"/>
    </source>
</evidence>
<protein>
    <submittedName>
        <fullName evidence="2">Uncharacterized protein</fullName>
    </submittedName>
</protein>
<proteinExistence type="predicted"/>
<evidence type="ECO:0000313" key="3">
    <source>
        <dbReference type="Proteomes" id="UP000481153"/>
    </source>
</evidence>
<comment type="caution">
    <text evidence="2">The sequence shown here is derived from an EMBL/GenBank/DDBJ whole genome shotgun (WGS) entry which is preliminary data.</text>
</comment>
<feature type="coiled-coil region" evidence="1">
    <location>
        <begin position="36"/>
        <end position="63"/>
    </location>
</feature>
<organism evidence="2 3">
    <name type="scientific">Aphanomyces euteiches</name>
    <dbReference type="NCBI Taxonomy" id="100861"/>
    <lineage>
        <taxon>Eukaryota</taxon>
        <taxon>Sar</taxon>
        <taxon>Stramenopiles</taxon>
        <taxon>Oomycota</taxon>
        <taxon>Saprolegniomycetes</taxon>
        <taxon>Saprolegniales</taxon>
        <taxon>Verrucalvaceae</taxon>
        <taxon>Aphanomyces</taxon>
    </lineage>
</organism>
<keyword evidence="3" id="KW-1185">Reference proteome</keyword>
<dbReference type="EMBL" id="VJMJ01000027">
    <property type="protein sequence ID" value="KAF0742437.1"/>
    <property type="molecule type" value="Genomic_DNA"/>
</dbReference>
<evidence type="ECO:0000313" key="2">
    <source>
        <dbReference type="EMBL" id="KAF0742437.1"/>
    </source>
</evidence>
<sequence length="283" mass="31780">MDSDKMTQELIRKDLPLFLTRVGQLQELQEQTAATLRLRDEKIRKLEQQLSTLQNEYLVVTLQQSAQPQETKHMLLSCLQSTSFALAHSQNWNQTTQVQVLHAVDELLQEMVKQVYVGGLFCQLDGEVEQKILNAVATVLGNTIHDPASILAPPVLAATRGICSKLALIVAIIPHALLDEVIPVLCFVGKSSWGTSVLLESNVVAPLLTIVQHDSLKETIPTSTYLKLLTLMYHLLQVSGFAAMRHQSQDATFRMFKNLTNNGDRRIIDLARKMLEDYRRSPI</sequence>
<keyword evidence="1" id="KW-0175">Coiled coil</keyword>
<dbReference type="Proteomes" id="UP000481153">
    <property type="component" value="Unassembled WGS sequence"/>
</dbReference>
<accession>A0A6G0XPS9</accession>
<name>A0A6G0XPS9_9STRA</name>
<dbReference type="VEuPathDB" id="FungiDB:AeMF1_009345"/>
<dbReference type="AlphaFoldDB" id="A0A6G0XPS9"/>
<gene>
    <name evidence="2" type="ORF">Ae201684_002537</name>
</gene>